<feature type="transmembrane region" description="Helical" evidence="4">
    <location>
        <begin position="326"/>
        <end position="353"/>
    </location>
</feature>
<organism evidence="7 8">
    <name type="scientific">Rubroshorea leprosula</name>
    <dbReference type="NCBI Taxonomy" id="152421"/>
    <lineage>
        <taxon>Eukaryota</taxon>
        <taxon>Viridiplantae</taxon>
        <taxon>Streptophyta</taxon>
        <taxon>Embryophyta</taxon>
        <taxon>Tracheophyta</taxon>
        <taxon>Spermatophyta</taxon>
        <taxon>Magnoliopsida</taxon>
        <taxon>eudicotyledons</taxon>
        <taxon>Gunneridae</taxon>
        <taxon>Pentapetalae</taxon>
        <taxon>rosids</taxon>
        <taxon>malvids</taxon>
        <taxon>Malvales</taxon>
        <taxon>Dipterocarpaceae</taxon>
        <taxon>Rubroshorea</taxon>
    </lineage>
</organism>
<feature type="transmembrane region" description="Helical" evidence="4">
    <location>
        <begin position="241"/>
        <end position="261"/>
    </location>
</feature>
<feature type="region of interest" description="Disordered" evidence="3">
    <location>
        <begin position="74"/>
        <end position="93"/>
    </location>
</feature>
<feature type="transmembrane region" description="Helical" evidence="4">
    <location>
        <begin position="39"/>
        <end position="56"/>
    </location>
</feature>
<dbReference type="GO" id="GO:0016020">
    <property type="term" value="C:membrane"/>
    <property type="evidence" value="ECO:0007669"/>
    <property type="project" value="InterPro"/>
</dbReference>
<feature type="chain" id="PRO_5043528862" description="EamA domain-containing protein" evidence="5">
    <location>
        <begin position="24"/>
        <end position="402"/>
    </location>
</feature>
<dbReference type="AlphaFoldDB" id="A0AAV5IKV7"/>
<feature type="transmembrane region" description="Helical" evidence="4">
    <location>
        <begin position="143"/>
        <end position="164"/>
    </location>
</feature>
<gene>
    <name evidence="7" type="ORF">SLEP1_g14974</name>
</gene>
<dbReference type="Pfam" id="PF00892">
    <property type="entry name" value="EamA"/>
    <property type="match status" value="1"/>
</dbReference>
<evidence type="ECO:0000256" key="2">
    <source>
        <dbReference type="ARBA" id="ARBA00007635"/>
    </source>
</evidence>
<dbReference type="InterPro" id="IPR000620">
    <property type="entry name" value="EamA_dom"/>
</dbReference>
<feature type="signal peptide" evidence="5">
    <location>
        <begin position="1"/>
        <end position="23"/>
    </location>
</feature>
<dbReference type="EMBL" id="BPVZ01000019">
    <property type="protein sequence ID" value="GKV02542.1"/>
    <property type="molecule type" value="Genomic_DNA"/>
</dbReference>
<reference evidence="7 8" key="1">
    <citation type="journal article" date="2021" name="Commun. Biol.">
        <title>The genome of Shorea leprosula (Dipterocarpaceae) highlights the ecological relevance of drought in aseasonal tropical rainforests.</title>
        <authorList>
            <person name="Ng K.K.S."/>
            <person name="Kobayashi M.J."/>
            <person name="Fawcett J.A."/>
            <person name="Hatakeyama M."/>
            <person name="Paape T."/>
            <person name="Ng C.H."/>
            <person name="Ang C.C."/>
            <person name="Tnah L.H."/>
            <person name="Lee C.T."/>
            <person name="Nishiyama T."/>
            <person name="Sese J."/>
            <person name="O'Brien M.J."/>
            <person name="Copetti D."/>
            <person name="Mohd Noor M.I."/>
            <person name="Ong R.C."/>
            <person name="Putra M."/>
            <person name="Sireger I.Z."/>
            <person name="Indrioko S."/>
            <person name="Kosugi Y."/>
            <person name="Izuno A."/>
            <person name="Isagi Y."/>
            <person name="Lee S.L."/>
            <person name="Shimizu K.K."/>
        </authorList>
    </citation>
    <scope>NUCLEOTIDE SEQUENCE [LARGE SCALE GENOMIC DNA]</scope>
    <source>
        <strain evidence="7">214</strain>
    </source>
</reference>
<keyword evidence="4" id="KW-0812">Transmembrane</keyword>
<evidence type="ECO:0000256" key="3">
    <source>
        <dbReference type="SAM" id="MobiDB-lite"/>
    </source>
</evidence>
<comment type="caution">
    <text evidence="7">The sequence shown here is derived from an EMBL/GenBank/DDBJ whole genome shotgun (WGS) entry which is preliminary data.</text>
</comment>
<feature type="transmembrane region" description="Helical" evidence="4">
    <location>
        <begin position="198"/>
        <end position="221"/>
    </location>
</feature>
<name>A0AAV5IKV7_9ROSI</name>
<keyword evidence="4" id="KW-1133">Transmembrane helix</keyword>
<proteinExistence type="inferred from homology"/>
<dbReference type="PANTHER" id="PTHR23051">
    <property type="entry name" value="SOLUTE CARRIER FAMILY 35, MEMBER F5"/>
    <property type="match status" value="1"/>
</dbReference>
<dbReference type="Proteomes" id="UP001054252">
    <property type="component" value="Unassembled WGS sequence"/>
</dbReference>
<evidence type="ECO:0000256" key="4">
    <source>
        <dbReference type="SAM" id="Phobius"/>
    </source>
</evidence>
<evidence type="ECO:0000313" key="8">
    <source>
        <dbReference type="Proteomes" id="UP001054252"/>
    </source>
</evidence>
<feature type="transmembrane region" description="Helical" evidence="4">
    <location>
        <begin position="170"/>
        <end position="191"/>
    </location>
</feature>
<keyword evidence="4" id="KW-0472">Membrane</keyword>
<comment type="similarity">
    <text evidence="2">Belongs to the drug/metabolite transporter (DMT) superfamily. Plant drug/metabolite exporter (P-DME) (TC 2.A.7.4) family.</text>
</comment>
<protein>
    <recommendedName>
        <fullName evidence="6">EamA domain-containing protein</fullName>
    </recommendedName>
</protein>
<evidence type="ECO:0000259" key="6">
    <source>
        <dbReference type="Pfam" id="PF00892"/>
    </source>
</evidence>
<evidence type="ECO:0000256" key="1">
    <source>
        <dbReference type="ARBA" id="ARBA00004141"/>
    </source>
</evidence>
<keyword evidence="8" id="KW-1185">Reference proteome</keyword>
<evidence type="ECO:0000313" key="7">
    <source>
        <dbReference type="EMBL" id="GKV02542.1"/>
    </source>
</evidence>
<accession>A0AAV5IKV7</accession>
<comment type="subcellular location">
    <subcellularLocation>
        <location evidence="1">Membrane</location>
        <topology evidence="1">Multi-pass membrane protein</topology>
    </subcellularLocation>
</comment>
<keyword evidence="5" id="KW-0732">Signal</keyword>
<feature type="domain" description="EamA" evidence="6">
    <location>
        <begin position="136"/>
        <end position="215"/>
    </location>
</feature>
<evidence type="ECO:0000256" key="5">
    <source>
        <dbReference type="SAM" id="SignalP"/>
    </source>
</evidence>
<dbReference type="SUPFAM" id="SSF103481">
    <property type="entry name" value="Multidrug resistance efflux transporter EmrE"/>
    <property type="match status" value="1"/>
</dbReference>
<dbReference type="PANTHER" id="PTHR23051:SF10">
    <property type="entry name" value="EAMA DOMAIN-CONTAINING PROTEIN"/>
    <property type="match status" value="1"/>
</dbReference>
<feature type="transmembrane region" description="Helical" evidence="4">
    <location>
        <begin position="273"/>
        <end position="297"/>
    </location>
</feature>
<dbReference type="InterPro" id="IPR037185">
    <property type="entry name" value="EmrE-like"/>
</dbReference>
<sequence>MGWKYKGGLILIICVVFLWVTSAEITQSVFTNYRHPFALAYLATSFLALHLPIAFIKDWIVRIVRDGSCRGRKRKKESASKSSANSSPKHEKSVGNFEIEHQGNSANKDCCPINICTKEDGFFRQKGFMEELERDKKLTTKELAAFGFCIAPVWFFTEYLQNAALARTDVASTTLLSSTSGFFTLLISAILGEDSVNAVKVISVVISMAGVAITTLGSTWASEDSQSCPNINGNHSLQGDLFAILSAMTYALFSVLLKKFSGKGGEKVELQKLFGYIGLFTLVALWWLVWPLIAIGIEPELALPHSAKVEKIIVINSFFGSFLSDYFWGVGVVWTSPLVAALGCSLTIPFAMLEDMMVHGRKYSVIYIIGSVQNKHLKSHSSALRLPPYNRNIMLVIQSLEH</sequence>